<dbReference type="AlphaFoldDB" id="X1AC77"/>
<proteinExistence type="predicted"/>
<dbReference type="EMBL" id="BART01008204">
    <property type="protein sequence ID" value="GAG70308.1"/>
    <property type="molecule type" value="Genomic_DNA"/>
</dbReference>
<accession>X1AC77</accession>
<gene>
    <name evidence="1" type="ORF">S01H4_18494</name>
</gene>
<feature type="non-terminal residue" evidence="1">
    <location>
        <position position="1"/>
    </location>
</feature>
<evidence type="ECO:0000313" key="1">
    <source>
        <dbReference type="EMBL" id="GAG70308.1"/>
    </source>
</evidence>
<name>X1AC77_9ZZZZ</name>
<reference evidence="1" key="1">
    <citation type="journal article" date="2014" name="Front. Microbiol.">
        <title>High frequency of phylogenetically diverse reductive dehalogenase-homologous genes in deep subseafloor sedimentary metagenomes.</title>
        <authorList>
            <person name="Kawai M."/>
            <person name="Futagami T."/>
            <person name="Toyoda A."/>
            <person name="Takaki Y."/>
            <person name="Nishi S."/>
            <person name="Hori S."/>
            <person name="Arai W."/>
            <person name="Tsubouchi T."/>
            <person name="Morono Y."/>
            <person name="Uchiyama I."/>
            <person name="Ito T."/>
            <person name="Fujiyama A."/>
            <person name="Inagaki F."/>
            <person name="Takami H."/>
        </authorList>
    </citation>
    <scope>NUCLEOTIDE SEQUENCE</scope>
    <source>
        <strain evidence="1">Expedition CK06-06</strain>
    </source>
</reference>
<sequence length="144" mass="15522">AAAIEGGLLESFTESAYAGLQAEGTTLFERADELLGFTFNLFDVNKEIMGNLAVDSGVSVASSFGQVAAAQQETVNEIMLESVIKPLAQGEAYYSAIKQAQIVTNDEFEQSVIQQEILRAQLAADLVGTELNPLDYLRSRLKAD</sequence>
<comment type="caution">
    <text evidence="1">The sequence shown here is derived from an EMBL/GenBank/DDBJ whole genome shotgun (WGS) entry which is preliminary data.</text>
</comment>
<protein>
    <submittedName>
        <fullName evidence="1">Uncharacterized protein</fullName>
    </submittedName>
</protein>
<organism evidence="1">
    <name type="scientific">marine sediment metagenome</name>
    <dbReference type="NCBI Taxonomy" id="412755"/>
    <lineage>
        <taxon>unclassified sequences</taxon>
        <taxon>metagenomes</taxon>
        <taxon>ecological metagenomes</taxon>
    </lineage>
</organism>